<dbReference type="PATRIC" id="fig|888810.3.peg.506"/>
<protein>
    <recommendedName>
        <fullName evidence="1">Immunity protein Imm33 domain-containing protein</fullName>
    </recommendedName>
</protein>
<proteinExistence type="predicted"/>
<evidence type="ECO:0000313" key="2">
    <source>
        <dbReference type="EMBL" id="EGD32592.1"/>
    </source>
</evidence>
<comment type="caution">
    <text evidence="2">The sequence shown here is derived from an EMBL/GenBank/DDBJ whole genome shotgun (WGS) entry which is preliminary data.</text>
</comment>
<evidence type="ECO:0000313" key="3">
    <source>
        <dbReference type="Proteomes" id="UP000003351"/>
    </source>
</evidence>
<dbReference type="Pfam" id="PF09951">
    <property type="entry name" value="Imm33"/>
    <property type="match status" value="1"/>
</dbReference>
<reference evidence="2 3" key="1">
    <citation type="submission" date="2011-02" db="EMBL/GenBank/DDBJ databases">
        <authorList>
            <person name="Muzny D."/>
            <person name="Qin X."/>
            <person name="Deng J."/>
            <person name="Jiang H."/>
            <person name="Liu Y."/>
            <person name="Qu J."/>
            <person name="Song X.-Z."/>
            <person name="Zhang L."/>
            <person name="Thornton R."/>
            <person name="Coyle M."/>
            <person name="Francisco L."/>
            <person name="Jackson L."/>
            <person name="Javaid M."/>
            <person name="Korchina V."/>
            <person name="Kovar C."/>
            <person name="Mata R."/>
            <person name="Mathew T."/>
            <person name="Ngo R."/>
            <person name="Nguyen L."/>
            <person name="Nguyen N."/>
            <person name="Okwuonu G."/>
            <person name="Ongeri F."/>
            <person name="Pham C."/>
            <person name="Simmons D."/>
            <person name="Wilczek-Boney K."/>
            <person name="Hale W."/>
            <person name="Jakkamsetti A."/>
            <person name="Pham P."/>
            <person name="Ruth R."/>
            <person name="San Lucas F."/>
            <person name="Warren J."/>
            <person name="Zhang J."/>
            <person name="Zhao Z."/>
            <person name="Zhou C."/>
            <person name="Zhu D."/>
            <person name="Lee S."/>
            <person name="Bess C."/>
            <person name="Blankenburg K."/>
            <person name="Forbes L."/>
            <person name="Fu Q."/>
            <person name="Gubbala S."/>
            <person name="Hirani K."/>
            <person name="Jayaseelan J.C."/>
            <person name="Lara F."/>
            <person name="Munidasa M."/>
            <person name="Palculict T."/>
            <person name="Patil S."/>
            <person name="Pu L.-L."/>
            <person name="Saada N."/>
            <person name="Tang L."/>
            <person name="Weissenberger G."/>
            <person name="Zhu Y."/>
            <person name="Hemphill L."/>
            <person name="Shang Y."/>
            <person name="Youmans B."/>
            <person name="Ayvaz T."/>
            <person name="Ross M."/>
            <person name="Santibanez J."/>
            <person name="Aqrawi P."/>
            <person name="Gross S."/>
            <person name="Joshi V."/>
            <person name="Fowler G."/>
            <person name="Nazareth L."/>
            <person name="Reid J."/>
            <person name="Worley K."/>
            <person name="Petrosino J."/>
            <person name="Highlander S."/>
            <person name="Gibbs R."/>
        </authorList>
    </citation>
    <scope>NUCLEOTIDE SEQUENCE [LARGE SCALE GENOMIC DNA]</scope>
    <source>
        <strain evidence="2 3">SK115</strain>
    </source>
</reference>
<evidence type="ECO:0000259" key="1">
    <source>
        <dbReference type="Pfam" id="PF09951"/>
    </source>
</evidence>
<dbReference type="HOGENOM" id="CLU_2104021_0_0_9"/>
<gene>
    <name evidence="2" type="ORF">HMPREF9382_0525</name>
</gene>
<dbReference type="EMBL" id="AEXW01000004">
    <property type="protein sequence ID" value="EGD32592.1"/>
    <property type="molecule type" value="Genomic_DNA"/>
</dbReference>
<sequence length="115" mass="12925">MKMVEINSKDIGGFVVSNNILDGKAIRYSYREKSAIPQLNGWTLLSIEDGDAYLSNSKNFSILGANSIVKIAPVMLEIFEAPYGTDLCWLYEEGVHVGFYDLVRDRETTIEEIVN</sequence>
<dbReference type="AlphaFoldDB" id="F0I6U2"/>
<organism evidence="2 3">
    <name type="scientific">Streptococcus sanguinis SK115</name>
    <dbReference type="NCBI Taxonomy" id="888810"/>
    <lineage>
        <taxon>Bacteria</taxon>
        <taxon>Bacillati</taxon>
        <taxon>Bacillota</taxon>
        <taxon>Bacilli</taxon>
        <taxon>Lactobacillales</taxon>
        <taxon>Streptococcaceae</taxon>
        <taxon>Streptococcus</taxon>
    </lineage>
</organism>
<name>F0I6U2_STRSA</name>
<accession>F0I6U2</accession>
<feature type="domain" description="Immunity protein Imm33" evidence="1">
    <location>
        <begin position="15"/>
        <end position="87"/>
    </location>
</feature>
<dbReference type="Proteomes" id="UP000003351">
    <property type="component" value="Unassembled WGS sequence"/>
</dbReference>
<dbReference type="InterPro" id="IPR018689">
    <property type="entry name" value="Imm33_dom"/>
</dbReference>